<reference evidence="12 13" key="1">
    <citation type="journal article" date="2015" name="Nature">
        <title>rRNA introns, odd ribosomes, and small enigmatic genomes across a large radiation of phyla.</title>
        <authorList>
            <person name="Brown C.T."/>
            <person name="Hug L.A."/>
            <person name="Thomas B.C."/>
            <person name="Sharon I."/>
            <person name="Castelle C.J."/>
            <person name="Singh A."/>
            <person name="Wilkins M.J."/>
            <person name="Williams K.H."/>
            <person name="Banfield J.F."/>
        </authorList>
    </citation>
    <scope>NUCLEOTIDE SEQUENCE [LARGE SCALE GENOMIC DNA]</scope>
</reference>
<dbReference type="InterPro" id="IPR001732">
    <property type="entry name" value="UDP-Glc/GDP-Man_DH_N"/>
</dbReference>
<dbReference type="EC" id="1.1.1.22" evidence="3 7"/>
<keyword evidence="4 7" id="KW-0560">Oxidoreductase</keyword>
<feature type="binding site" evidence="10">
    <location>
        <position position="35"/>
    </location>
    <ligand>
        <name>NAD(+)</name>
        <dbReference type="ChEBI" id="CHEBI:57540"/>
    </ligand>
</feature>
<feature type="binding site" evidence="10">
    <location>
        <position position="263"/>
    </location>
    <ligand>
        <name>NAD(+)</name>
        <dbReference type="ChEBI" id="CHEBI:57540"/>
    </ligand>
</feature>
<feature type="binding site" evidence="9">
    <location>
        <begin position="249"/>
        <end position="253"/>
    </location>
    <ligand>
        <name>substrate</name>
    </ligand>
</feature>
<dbReference type="UniPathway" id="UPA00038">
    <property type="reaction ID" value="UER00491"/>
</dbReference>
<feature type="binding site" evidence="9">
    <location>
        <position position="257"/>
    </location>
    <ligand>
        <name>substrate</name>
    </ligand>
</feature>
<evidence type="ECO:0000256" key="5">
    <source>
        <dbReference type="ARBA" id="ARBA00023027"/>
    </source>
</evidence>
<evidence type="ECO:0000256" key="6">
    <source>
        <dbReference type="ARBA" id="ARBA00047473"/>
    </source>
</evidence>
<evidence type="ECO:0000256" key="7">
    <source>
        <dbReference type="PIRNR" id="PIRNR000124"/>
    </source>
</evidence>
<evidence type="ECO:0000256" key="10">
    <source>
        <dbReference type="PIRSR" id="PIRSR500134-3"/>
    </source>
</evidence>
<evidence type="ECO:0000259" key="11">
    <source>
        <dbReference type="SMART" id="SM00984"/>
    </source>
</evidence>
<dbReference type="Pfam" id="PF03720">
    <property type="entry name" value="UDPG_MGDP_dh_C"/>
    <property type="match status" value="1"/>
</dbReference>
<feature type="binding site" evidence="10">
    <location>
        <position position="328"/>
    </location>
    <ligand>
        <name>NAD(+)</name>
        <dbReference type="ChEBI" id="CHEBI:57540"/>
    </ligand>
</feature>
<feature type="binding site" evidence="9">
    <location>
        <position position="204"/>
    </location>
    <ligand>
        <name>substrate</name>
    </ligand>
</feature>
<name>A0A0G1CXI9_9BACT</name>
<dbReference type="GO" id="GO:0006065">
    <property type="term" value="P:UDP-glucuronate biosynthetic process"/>
    <property type="evidence" value="ECO:0007669"/>
    <property type="project" value="UniProtKB-UniPathway"/>
</dbReference>
<feature type="binding site" evidence="10">
    <location>
        <position position="155"/>
    </location>
    <ligand>
        <name>NAD(+)</name>
        <dbReference type="ChEBI" id="CHEBI:57540"/>
    </ligand>
</feature>
<dbReference type="Proteomes" id="UP000034669">
    <property type="component" value="Unassembled WGS sequence"/>
</dbReference>
<dbReference type="NCBIfam" id="TIGR03026">
    <property type="entry name" value="NDP-sugDHase"/>
    <property type="match status" value="1"/>
</dbReference>
<comment type="similarity">
    <text evidence="2 7">Belongs to the UDP-glucose/GDP-mannose dehydrogenase family.</text>
</comment>
<dbReference type="GO" id="GO:0003979">
    <property type="term" value="F:UDP-glucose 6-dehydrogenase activity"/>
    <property type="evidence" value="ECO:0007669"/>
    <property type="project" value="UniProtKB-EC"/>
</dbReference>
<dbReference type="InterPro" id="IPR017476">
    <property type="entry name" value="UDP-Glc/GDP-Man"/>
</dbReference>
<feature type="binding site" evidence="9">
    <location>
        <position position="321"/>
    </location>
    <ligand>
        <name>substrate</name>
    </ligand>
</feature>
<feature type="binding site" evidence="9">
    <location>
        <begin position="152"/>
        <end position="155"/>
    </location>
    <ligand>
        <name>substrate</name>
    </ligand>
</feature>
<dbReference type="InterPro" id="IPR014027">
    <property type="entry name" value="UDP-Glc/GDP-Man_DH_C"/>
</dbReference>
<dbReference type="GO" id="GO:0000271">
    <property type="term" value="P:polysaccharide biosynthetic process"/>
    <property type="evidence" value="ECO:0007669"/>
    <property type="project" value="InterPro"/>
</dbReference>
<dbReference type="SUPFAM" id="SSF52413">
    <property type="entry name" value="UDP-glucose/GDP-mannose dehydrogenase C-terminal domain"/>
    <property type="match status" value="1"/>
</dbReference>
<keyword evidence="5 7" id="KW-0520">NAD</keyword>
<dbReference type="PANTHER" id="PTHR43750:SF3">
    <property type="entry name" value="UDP-GLUCOSE 6-DEHYDROGENASE TUAD"/>
    <property type="match status" value="1"/>
</dbReference>
<dbReference type="Pfam" id="PF03721">
    <property type="entry name" value="UDPG_MGDP_dh_N"/>
    <property type="match status" value="1"/>
</dbReference>
<evidence type="ECO:0000256" key="3">
    <source>
        <dbReference type="ARBA" id="ARBA00012954"/>
    </source>
</evidence>
<organism evidence="12 13">
    <name type="scientific">Candidatus Woesebacteria bacterium GW2011_GWA1_43_12</name>
    <dbReference type="NCBI Taxonomy" id="1618557"/>
    <lineage>
        <taxon>Bacteria</taxon>
        <taxon>Candidatus Woeseibacteriota</taxon>
    </lineage>
</organism>
<dbReference type="PATRIC" id="fig|1618557.3.peg.653"/>
<evidence type="ECO:0000313" key="13">
    <source>
        <dbReference type="Proteomes" id="UP000034669"/>
    </source>
</evidence>
<dbReference type="SUPFAM" id="SSF51735">
    <property type="entry name" value="NAD(P)-binding Rossmann-fold domains"/>
    <property type="match status" value="1"/>
</dbReference>
<comment type="pathway">
    <text evidence="1">Nucleotide-sugar biosynthesis; UDP-alpha-D-glucuronate biosynthesis; UDP-alpha-D-glucuronate from UDP-alpha-D-glucose: step 1/1.</text>
</comment>
<feature type="binding site" evidence="10">
    <location>
        <position position="121"/>
    </location>
    <ligand>
        <name>NAD(+)</name>
        <dbReference type="ChEBI" id="CHEBI:57540"/>
    </ligand>
</feature>
<dbReference type="InterPro" id="IPR036291">
    <property type="entry name" value="NAD(P)-bd_dom_sf"/>
</dbReference>
<dbReference type="EMBL" id="LCFI01000003">
    <property type="protein sequence ID" value="KKS90490.1"/>
    <property type="molecule type" value="Genomic_DNA"/>
</dbReference>
<gene>
    <name evidence="12" type="ORF">UV66_C0003G0003</name>
</gene>
<dbReference type="InterPro" id="IPR014026">
    <property type="entry name" value="UDP-Glc/GDP-Man_DH_dimer"/>
</dbReference>
<sequence length="432" mass="46816">MTISFIGHGYVGLVTAAVFADLGNTVWVVGRTPEKIEKLKKGVLPFYEPGLSELVKRNLDAGRLIFTLDYKKAVAPSEIIFICVGTPSKENGEADLTSVLDAAEAIGKSLAGYKVVVTKSTVPPGTNKKVSDIINRVKPQGASFAMASVPEFLREGSAIADTMHPDRVVIGTTSDRAQHLLAELHKPINGKMVLCNVETAELIKYASNAMLSTKISFANAIAFLSEKVGADVQLVLEGVGLDKRIGRSFLYPGVGYGGSCFPKDVKALIAIAAIYGYDFKLLKAVHEINKEAGKHFVAKIRDHFGGSLKKKHIAVLGLSFKPDTDDMREAPSIGIIEELLRMGARVSAYDPVAMDNARKVLPKSVTFADDAYAAVHGADAVAVVTEWNEFRQLDLVRLARELKGLVLFDGRNIYEPTRVKSLGFMYYGVGRI</sequence>
<comment type="catalytic activity">
    <reaction evidence="6 7">
        <text>UDP-alpha-D-glucose + 2 NAD(+) + H2O = UDP-alpha-D-glucuronate + 2 NADH + 3 H(+)</text>
        <dbReference type="Rhea" id="RHEA:23596"/>
        <dbReference type="ChEBI" id="CHEBI:15377"/>
        <dbReference type="ChEBI" id="CHEBI:15378"/>
        <dbReference type="ChEBI" id="CHEBI:57540"/>
        <dbReference type="ChEBI" id="CHEBI:57945"/>
        <dbReference type="ChEBI" id="CHEBI:58052"/>
        <dbReference type="ChEBI" id="CHEBI:58885"/>
        <dbReference type="EC" id="1.1.1.22"/>
    </reaction>
</comment>
<dbReference type="InterPro" id="IPR028357">
    <property type="entry name" value="UDPglc_DH_bac"/>
</dbReference>
<dbReference type="SUPFAM" id="SSF48179">
    <property type="entry name" value="6-phosphogluconate dehydrogenase C-terminal domain-like"/>
    <property type="match status" value="1"/>
</dbReference>
<dbReference type="Gene3D" id="1.20.5.100">
    <property type="entry name" value="Cytochrome c1, transmembrane anchor, C-terminal"/>
    <property type="match status" value="1"/>
</dbReference>
<dbReference type="PANTHER" id="PTHR43750">
    <property type="entry name" value="UDP-GLUCOSE 6-DEHYDROGENASE TUAD"/>
    <property type="match status" value="1"/>
</dbReference>
<dbReference type="InterPro" id="IPR008927">
    <property type="entry name" value="6-PGluconate_DH-like_C_sf"/>
</dbReference>
<feature type="active site" description="Nucleophile" evidence="8">
    <location>
        <position position="260"/>
    </location>
</feature>
<evidence type="ECO:0000313" key="12">
    <source>
        <dbReference type="EMBL" id="KKS90490.1"/>
    </source>
</evidence>
<feature type="binding site" evidence="10">
    <location>
        <position position="86"/>
    </location>
    <ligand>
        <name>NAD(+)</name>
        <dbReference type="ChEBI" id="CHEBI:57540"/>
    </ligand>
</feature>
<proteinExistence type="inferred from homology"/>
<dbReference type="SMART" id="SM00984">
    <property type="entry name" value="UDPG_MGDP_dh_C"/>
    <property type="match status" value="1"/>
</dbReference>
<dbReference type="GO" id="GO:0051287">
    <property type="term" value="F:NAD binding"/>
    <property type="evidence" value="ECO:0007669"/>
    <property type="project" value="InterPro"/>
</dbReference>
<evidence type="ECO:0000256" key="2">
    <source>
        <dbReference type="ARBA" id="ARBA00006601"/>
    </source>
</evidence>
<evidence type="ECO:0000256" key="4">
    <source>
        <dbReference type="ARBA" id="ARBA00023002"/>
    </source>
</evidence>
<comment type="caution">
    <text evidence="12">The sequence shown here is derived from an EMBL/GenBank/DDBJ whole genome shotgun (WGS) entry which is preliminary data.</text>
</comment>
<evidence type="ECO:0000256" key="1">
    <source>
        <dbReference type="ARBA" id="ARBA00004701"/>
    </source>
</evidence>
<dbReference type="Gene3D" id="3.40.50.720">
    <property type="entry name" value="NAD(P)-binding Rossmann-like Domain"/>
    <property type="match status" value="2"/>
</dbReference>
<dbReference type="AlphaFoldDB" id="A0A0G1CXI9"/>
<dbReference type="InterPro" id="IPR036220">
    <property type="entry name" value="UDP-Glc/GDP-Man_DH_C_sf"/>
</dbReference>
<dbReference type="PIRSF" id="PIRSF500134">
    <property type="entry name" value="UDPglc_DH_bac"/>
    <property type="match status" value="1"/>
</dbReference>
<feature type="domain" description="UDP-glucose/GDP-mannose dehydrogenase C-terminal" evidence="11">
    <location>
        <begin position="314"/>
        <end position="416"/>
    </location>
</feature>
<dbReference type="PIRSF" id="PIRSF000124">
    <property type="entry name" value="UDPglc_GDPman_dh"/>
    <property type="match status" value="1"/>
</dbReference>
<dbReference type="Pfam" id="PF00984">
    <property type="entry name" value="UDPG_MGDP_dh"/>
    <property type="match status" value="1"/>
</dbReference>
<accession>A0A0G1CXI9</accession>
<protein>
    <recommendedName>
        <fullName evidence="3 7">UDP-glucose 6-dehydrogenase</fullName>
        <ecNumber evidence="3 7">1.1.1.22</ecNumber>
    </recommendedName>
</protein>
<evidence type="ECO:0000256" key="8">
    <source>
        <dbReference type="PIRSR" id="PIRSR500134-1"/>
    </source>
</evidence>
<evidence type="ECO:0000256" key="9">
    <source>
        <dbReference type="PIRSR" id="PIRSR500134-2"/>
    </source>
</evidence>